<evidence type="ECO:0000259" key="16">
    <source>
        <dbReference type="PROSITE" id="PS50109"/>
    </source>
</evidence>
<dbReference type="EMBL" id="SNAA01000012">
    <property type="protein sequence ID" value="TDL78263.1"/>
    <property type="molecule type" value="Genomic_DNA"/>
</dbReference>
<dbReference type="GO" id="GO:0009927">
    <property type="term" value="F:histidine phosphotransfer kinase activity"/>
    <property type="evidence" value="ECO:0007669"/>
    <property type="project" value="TreeGrafter"/>
</dbReference>
<dbReference type="PANTHER" id="PTHR43047:SF72">
    <property type="entry name" value="OSMOSENSING HISTIDINE PROTEIN KINASE SLN1"/>
    <property type="match status" value="1"/>
</dbReference>
<dbReference type="Gene3D" id="1.20.120.160">
    <property type="entry name" value="HPT domain"/>
    <property type="match status" value="1"/>
</dbReference>
<keyword evidence="11 15" id="KW-1133">Transmembrane helix</keyword>
<dbReference type="SMART" id="SM00448">
    <property type="entry name" value="REC"/>
    <property type="match status" value="1"/>
</dbReference>
<dbReference type="CDD" id="cd06225">
    <property type="entry name" value="HAMP"/>
    <property type="match status" value="1"/>
</dbReference>
<evidence type="ECO:0000256" key="14">
    <source>
        <dbReference type="PROSITE-ProRule" id="PRU00169"/>
    </source>
</evidence>
<keyword evidence="8 15" id="KW-0812">Transmembrane</keyword>
<keyword evidence="9" id="KW-0418">Kinase</keyword>
<dbReference type="InterPro" id="IPR038188">
    <property type="entry name" value="TorS_sensor_sf"/>
</dbReference>
<keyword evidence="7" id="KW-0808">Transferase</keyword>
<evidence type="ECO:0000256" key="8">
    <source>
        <dbReference type="ARBA" id="ARBA00022692"/>
    </source>
</evidence>
<accession>A0A4R6AAX2</accession>
<dbReference type="PANTHER" id="PTHR43047">
    <property type="entry name" value="TWO-COMPONENT HISTIDINE PROTEIN KINASE"/>
    <property type="match status" value="1"/>
</dbReference>
<keyword evidence="10" id="KW-0547">Nucleotide-binding</keyword>
<dbReference type="InterPro" id="IPR004358">
    <property type="entry name" value="Sig_transdc_His_kin-like_C"/>
</dbReference>
<proteinExistence type="predicted"/>
<protein>
    <recommendedName>
        <fullName evidence="3">histidine kinase</fullName>
        <ecNumber evidence="3">2.7.13.3</ecNumber>
    </recommendedName>
</protein>
<evidence type="ECO:0000313" key="20">
    <source>
        <dbReference type="Proteomes" id="UP000295701"/>
    </source>
</evidence>
<comment type="subcellular location">
    <subcellularLocation>
        <location evidence="2">Cell inner membrane</location>
        <topology evidence="2">Multi-pass membrane protein</topology>
    </subcellularLocation>
</comment>
<evidence type="ECO:0000256" key="12">
    <source>
        <dbReference type="ARBA" id="ARBA00023012"/>
    </source>
</evidence>
<dbReference type="AlphaFoldDB" id="A0A4R6AAX2"/>
<dbReference type="SUPFAM" id="SSF158472">
    <property type="entry name" value="HAMP domain-like"/>
    <property type="match status" value="1"/>
</dbReference>
<dbReference type="Pfam" id="PF01627">
    <property type="entry name" value="Hpt"/>
    <property type="match status" value="1"/>
</dbReference>
<evidence type="ECO:0000256" key="4">
    <source>
        <dbReference type="ARBA" id="ARBA00022475"/>
    </source>
</evidence>
<dbReference type="GO" id="GO:0005886">
    <property type="term" value="C:plasma membrane"/>
    <property type="evidence" value="ECO:0007669"/>
    <property type="project" value="UniProtKB-SubCell"/>
</dbReference>
<evidence type="ECO:0000259" key="17">
    <source>
        <dbReference type="PROSITE" id="PS50110"/>
    </source>
</evidence>
<evidence type="ECO:0000256" key="7">
    <source>
        <dbReference type="ARBA" id="ARBA00022679"/>
    </source>
</evidence>
<dbReference type="Pfam" id="PF00512">
    <property type="entry name" value="HisKA"/>
    <property type="match status" value="1"/>
</dbReference>
<feature type="transmembrane region" description="Helical" evidence="15">
    <location>
        <begin position="12"/>
        <end position="36"/>
    </location>
</feature>
<keyword evidence="13 15" id="KW-0472">Membrane</keyword>
<feature type="modified residue" description="4-aspartylphosphate" evidence="14">
    <location>
        <position position="739"/>
    </location>
</feature>
<dbReference type="InterPro" id="IPR036641">
    <property type="entry name" value="HPT_dom_sf"/>
</dbReference>
<dbReference type="CDD" id="cd00082">
    <property type="entry name" value="HisKA"/>
    <property type="match status" value="1"/>
</dbReference>
<keyword evidence="10" id="KW-0067">ATP-binding</keyword>
<evidence type="ECO:0000256" key="10">
    <source>
        <dbReference type="ARBA" id="ARBA00022840"/>
    </source>
</evidence>
<dbReference type="InterPro" id="IPR003594">
    <property type="entry name" value="HATPase_dom"/>
</dbReference>
<dbReference type="InterPro" id="IPR008207">
    <property type="entry name" value="Sig_transdc_His_kin_Hpt_dom"/>
</dbReference>
<dbReference type="SMART" id="SM00387">
    <property type="entry name" value="HATPase_c"/>
    <property type="match status" value="1"/>
</dbReference>
<dbReference type="PROSITE" id="PS50885">
    <property type="entry name" value="HAMP"/>
    <property type="match status" value="1"/>
</dbReference>
<evidence type="ECO:0000256" key="15">
    <source>
        <dbReference type="SAM" id="Phobius"/>
    </source>
</evidence>
<dbReference type="InterPro" id="IPR003660">
    <property type="entry name" value="HAMP_dom"/>
</dbReference>
<dbReference type="SMART" id="SM00304">
    <property type="entry name" value="HAMP"/>
    <property type="match status" value="1"/>
</dbReference>
<organism evidence="19 20">
    <name type="scientific">Palleronia sediminis</name>
    <dbReference type="NCBI Taxonomy" id="2547833"/>
    <lineage>
        <taxon>Bacteria</taxon>
        <taxon>Pseudomonadati</taxon>
        <taxon>Pseudomonadota</taxon>
        <taxon>Alphaproteobacteria</taxon>
        <taxon>Rhodobacterales</taxon>
        <taxon>Roseobacteraceae</taxon>
        <taxon>Palleronia</taxon>
    </lineage>
</organism>
<dbReference type="EC" id="2.7.13.3" evidence="3"/>
<dbReference type="Proteomes" id="UP000295701">
    <property type="component" value="Unassembled WGS sequence"/>
</dbReference>
<feature type="transmembrane region" description="Helical" evidence="15">
    <location>
        <begin position="327"/>
        <end position="350"/>
    </location>
</feature>
<sequence>MRRSGFDTRLIQILSAMAGLAVIVGVVGIGVNRYLVRNHTETIRASLPAIELASGIGASAEVIGSLAQAFAQADTPEDLDAIAAALDRAVTRIERGAATLGDLAPQQTLPPPAPAPLSLVERMTENARAALRLGQTIATESDRLDRAGASLTALVAGQTDLARLRITAGIAGLGAGDAPDRGAALDRLADDYLFAFERVAELARTVETLRLAAERVPGLTDPEAVATARADMADRIALAERRAGFLPSARARDETAVLLSPFREAVAPGGLADLRRDELARRAAVAADSALLQEAIRGLSDRARDIRDTVQAAGLGRIAAAQDRARLLSTALLVAVALSVMAGALLWLYARRRLVARLADVSERIVAVAGGTYDAPMPISGHDEIGRMEKALNILRRRARDADRLRANLEEAVRARTGDVVAEMRASDVARAEAEAADRSKTEFLARMSHEIRTPLNGIIGMLGLLRDEMQDDDRLERVRTAHRSARDLLEITNDILDYAGAQDRANSGTPVHFLLRNFVGQLGHQLQSLAAPKGLETVIDLSETAPPVLFGDVVKLRQIVGNLISNAVKYTPRGTVSLLVDHSTLPETGQPVLGFTVADTGIGMTRAAVGRAFDAYARASGARRDGIEGLGLGLAISRSLTEALGGALTVESEPGVGSRFTLTVPLEFGDAALVPGEDDATPAPGPERRVLVIDDHAVNRMVARGYLERMGCRVAEAASGTAGLVAARDGAFDLALIDLDLPDMPGATVAARIAEMPQGPLPVALTAALIEDTDDNRARLGVARILGKPISPRALREVLDLPGPDTGTDMAAGADPVLEMLRGDLADLGPEASAAILYEFLADLPRAVETIRTAPPEQRRKAAHRLKGAASNFGLDALCAELAAIERGEAGASPDRVAGLAQQATQRLERAAAEIGIQPSPGSTKR</sequence>
<dbReference type="InterPro" id="IPR036097">
    <property type="entry name" value="HisK_dim/P_sf"/>
</dbReference>
<dbReference type="SMART" id="SM00388">
    <property type="entry name" value="HisKA"/>
    <property type="match status" value="1"/>
</dbReference>
<evidence type="ECO:0000256" key="5">
    <source>
        <dbReference type="ARBA" id="ARBA00022519"/>
    </source>
</evidence>
<comment type="caution">
    <text evidence="19">The sequence shown here is derived from an EMBL/GenBank/DDBJ whole genome shotgun (WGS) entry which is preliminary data.</text>
</comment>
<feature type="domain" description="Histidine kinase" evidence="16">
    <location>
        <begin position="447"/>
        <end position="669"/>
    </location>
</feature>
<dbReference type="Pfam" id="PF00672">
    <property type="entry name" value="HAMP"/>
    <property type="match status" value="1"/>
</dbReference>
<dbReference type="InterPro" id="IPR005467">
    <property type="entry name" value="His_kinase_dom"/>
</dbReference>
<dbReference type="SUPFAM" id="SSF47226">
    <property type="entry name" value="Histidine-containing phosphotransfer domain, HPT domain"/>
    <property type="match status" value="1"/>
</dbReference>
<keyword evidence="6 14" id="KW-0597">Phosphoprotein</keyword>
<keyword evidence="5" id="KW-0997">Cell inner membrane</keyword>
<reference evidence="19 20" key="1">
    <citation type="submission" date="2019-03" db="EMBL/GenBank/DDBJ databases">
        <title>Primorskyibacter sp. SS33 isolated from sediments.</title>
        <authorList>
            <person name="Xunke S."/>
        </authorList>
    </citation>
    <scope>NUCLEOTIDE SEQUENCE [LARGE SCALE GENOMIC DNA]</scope>
    <source>
        <strain evidence="19 20">SS33</strain>
    </source>
</reference>
<dbReference type="OrthoDB" id="9801651at2"/>
<evidence type="ECO:0000256" key="6">
    <source>
        <dbReference type="ARBA" id="ARBA00022553"/>
    </source>
</evidence>
<dbReference type="SUPFAM" id="SSF55874">
    <property type="entry name" value="ATPase domain of HSP90 chaperone/DNA topoisomerase II/histidine kinase"/>
    <property type="match status" value="1"/>
</dbReference>
<dbReference type="CDD" id="cd16922">
    <property type="entry name" value="HATPase_EvgS-ArcB-TorS-like"/>
    <property type="match status" value="1"/>
</dbReference>
<feature type="domain" description="HAMP" evidence="18">
    <location>
        <begin position="352"/>
        <end position="404"/>
    </location>
</feature>
<feature type="domain" description="Response regulatory" evidence="17">
    <location>
        <begin position="690"/>
        <end position="804"/>
    </location>
</feature>
<dbReference type="SUPFAM" id="SSF47384">
    <property type="entry name" value="Homodimeric domain of signal transducing histidine kinase"/>
    <property type="match status" value="1"/>
</dbReference>
<gene>
    <name evidence="19" type="ORF">E2L08_11185</name>
</gene>
<evidence type="ECO:0000256" key="2">
    <source>
        <dbReference type="ARBA" id="ARBA00004429"/>
    </source>
</evidence>
<dbReference type="PROSITE" id="PS50110">
    <property type="entry name" value="RESPONSE_REGULATORY"/>
    <property type="match status" value="1"/>
</dbReference>
<dbReference type="InterPro" id="IPR036890">
    <property type="entry name" value="HATPase_C_sf"/>
</dbReference>
<dbReference type="Gene3D" id="6.10.340.10">
    <property type="match status" value="1"/>
</dbReference>
<dbReference type="Pfam" id="PF02518">
    <property type="entry name" value="HATPase_c"/>
    <property type="match status" value="1"/>
</dbReference>
<evidence type="ECO:0000256" key="13">
    <source>
        <dbReference type="ARBA" id="ARBA00023136"/>
    </source>
</evidence>
<dbReference type="PROSITE" id="PS50109">
    <property type="entry name" value="HIS_KIN"/>
    <property type="match status" value="1"/>
</dbReference>
<dbReference type="Pfam" id="PF00072">
    <property type="entry name" value="Response_reg"/>
    <property type="match status" value="1"/>
</dbReference>
<evidence type="ECO:0000256" key="3">
    <source>
        <dbReference type="ARBA" id="ARBA00012438"/>
    </source>
</evidence>
<keyword evidence="12" id="KW-0902">Two-component regulatory system</keyword>
<evidence type="ECO:0000313" key="19">
    <source>
        <dbReference type="EMBL" id="TDL78263.1"/>
    </source>
</evidence>
<dbReference type="Gene3D" id="1.10.287.130">
    <property type="match status" value="1"/>
</dbReference>
<dbReference type="InterPro" id="IPR003661">
    <property type="entry name" value="HisK_dim/P_dom"/>
</dbReference>
<dbReference type="Gene3D" id="3.40.50.2300">
    <property type="match status" value="1"/>
</dbReference>
<dbReference type="GO" id="GO:0000155">
    <property type="term" value="F:phosphorelay sensor kinase activity"/>
    <property type="evidence" value="ECO:0007669"/>
    <property type="project" value="InterPro"/>
</dbReference>
<dbReference type="InterPro" id="IPR011006">
    <property type="entry name" value="CheY-like_superfamily"/>
</dbReference>
<name>A0A4R6AAX2_9RHOB</name>
<evidence type="ECO:0000256" key="9">
    <source>
        <dbReference type="ARBA" id="ARBA00022777"/>
    </source>
</evidence>
<keyword evidence="20" id="KW-1185">Reference proteome</keyword>
<evidence type="ECO:0000256" key="1">
    <source>
        <dbReference type="ARBA" id="ARBA00000085"/>
    </source>
</evidence>
<dbReference type="SUPFAM" id="SSF52172">
    <property type="entry name" value="CheY-like"/>
    <property type="match status" value="1"/>
</dbReference>
<dbReference type="PRINTS" id="PR00344">
    <property type="entry name" value="BCTRLSENSOR"/>
</dbReference>
<dbReference type="Gene3D" id="3.30.565.10">
    <property type="entry name" value="Histidine kinase-like ATPase, C-terminal domain"/>
    <property type="match status" value="1"/>
</dbReference>
<dbReference type="InterPro" id="IPR001789">
    <property type="entry name" value="Sig_transdc_resp-reg_receiver"/>
</dbReference>
<keyword evidence="4" id="KW-1003">Cell membrane</keyword>
<evidence type="ECO:0000259" key="18">
    <source>
        <dbReference type="PROSITE" id="PS50885"/>
    </source>
</evidence>
<comment type="catalytic activity">
    <reaction evidence="1">
        <text>ATP + protein L-histidine = ADP + protein N-phospho-L-histidine.</text>
        <dbReference type="EC" id="2.7.13.3"/>
    </reaction>
</comment>
<evidence type="ECO:0000256" key="11">
    <source>
        <dbReference type="ARBA" id="ARBA00022989"/>
    </source>
</evidence>
<dbReference type="Gene3D" id="1.20.58.920">
    <property type="match status" value="1"/>
</dbReference>